<dbReference type="Proteomes" id="UP000664218">
    <property type="component" value="Unassembled WGS sequence"/>
</dbReference>
<sequence>MILVNSLLKLDESIYRVLWIDKEQYIVISMDENRMPIKLRKEEVNSGISNGDIIEIEEEIKFAQNSDIAKYLAKRDSNWNKLKVLLKDEPNIYEKKYRVLRLKTLQENIGYSEQHILSMMKRYWRSGKNKNSLMPRYSNSGAPGKERKSGLVKRGRPSRSEYGVNIDDVWKVRFEKAIQKYYYSRAKNSIIMTYHLMRKDYVQTVDAFPTMGQFRYWFNKSRSIKSEIKGRYSSKKYSRDFRPLLGTNETTMPGTFEIDAHMGDVYLVSDFNREYIIGRPTLYIVIDKYSRMIVGMYVGFDSSYPNAAMALYNCISDKVEFCNHFDINIDECEWPAKALPQKLIADRGEIEGQGIENLIESLGVEVELTPSHRADMKGIVEGFFNILNSHIKTILPGTIDMDGRERGDKDYRKSASLTMREYTKIVIHTVLFHNKNFLENYNRSEQMINDNLIPTPINLWYYSLENFGTSLKYSSNEIKLALMTKSEGVITRKGIKHKNLFYASKNFIKQGYFDKGGRKQSRVVIFFDRRNLSFIYVENPLTNEIEHCELLPNSEKFRNKSIEDCEILMQKESEIRAQFDIENQTKRAELIKNIEDIVDIAKKEVQTPYNSRDVKNIRVNRKLEKTSSMEEEAFTLE</sequence>
<proteinExistence type="predicted"/>
<dbReference type="RefSeq" id="WP_207599012.1">
    <property type="nucleotide sequence ID" value="NZ_JAFNJU010000003.1"/>
</dbReference>
<name>A0A939HBY4_9CLOT</name>
<dbReference type="PROSITE" id="PS50994">
    <property type="entry name" value="INTEGRASE"/>
    <property type="match status" value="1"/>
</dbReference>
<gene>
    <name evidence="3" type="ORF">J3A84_05545</name>
</gene>
<comment type="caution">
    <text evidence="3">The sequence shown here is derived from an EMBL/GenBank/DDBJ whole genome shotgun (WGS) entry which is preliminary data.</text>
</comment>
<evidence type="ECO:0000313" key="3">
    <source>
        <dbReference type="EMBL" id="MBO1264503.1"/>
    </source>
</evidence>
<dbReference type="Gene3D" id="3.30.420.10">
    <property type="entry name" value="Ribonuclease H-like superfamily/Ribonuclease H"/>
    <property type="match status" value="1"/>
</dbReference>
<dbReference type="GO" id="GO:0003676">
    <property type="term" value="F:nucleic acid binding"/>
    <property type="evidence" value="ECO:0007669"/>
    <property type="project" value="InterPro"/>
</dbReference>
<protein>
    <submittedName>
        <fullName evidence="3">DDE-type integrase/transposase/recombinase</fullName>
    </submittedName>
</protein>
<dbReference type="InterPro" id="IPR036397">
    <property type="entry name" value="RNaseH_sf"/>
</dbReference>
<dbReference type="InterPro" id="IPR001584">
    <property type="entry name" value="Integrase_cat-core"/>
</dbReference>
<feature type="region of interest" description="Disordered" evidence="1">
    <location>
        <begin position="134"/>
        <end position="157"/>
    </location>
</feature>
<dbReference type="EMBL" id="JAFNJU010000003">
    <property type="protein sequence ID" value="MBO1264503.1"/>
    <property type="molecule type" value="Genomic_DNA"/>
</dbReference>
<keyword evidence="4" id="KW-1185">Reference proteome</keyword>
<evidence type="ECO:0000259" key="2">
    <source>
        <dbReference type="PROSITE" id="PS50994"/>
    </source>
</evidence>
<dbReference type="InterPro" id="IPR012337">
    <property type="entry name" value="RNaseH-like_sf"/>
</dbReference>
<dbReference type="SUPFAM" id="SSF53098">
    <property type="entry name" value="Ribonuclease H-like"/>
    <property type="match status" value="1"/>
</dbReference>
<dbReference type="GO" id="GO:0015074">
    <property type="term" value="P:DNA integration"/>
    <property type="evidence" value="ECO:0007669"/>
    <property type="project" value="InterPro"/>
</dbReference>
<reference evidence="3" key="1">
    <citation type="submission" date="2021-03" db="EMBL/GenBank/DDBJ databases">
        <title>Proteiniclasticum marinus sp. nov., isolated from tidal flat sediment.</title>
        <authorList>
            <person name="Namirimu T."/>
            <person name="Yang J.-A."/>
            <person name="Yang S.-H."/>
            <person name="Kim Y.-J."/>
            <person name="Kwon K.K."/>
        </authorList>
    </citation>
    <scope>NUCLEOTIDE SEQUENCE</scope>
    <source>
        <strain evidence="3">SCR006</strain>
    </source>
</reference>
<evidence type="ECO:0000256" key="1">
    <source>
        <dbReference type="SAM" id="MobiDB-lite"/>
    </source>
</evidence>
<accession>A0A939HBY4</accession>
<dbReference type="AlphaFoldDB" id="A0A939HBY4"/>
<organism evidence="3 4">
    <name type="scientific">Proteiniclasticum aestuarii</name>
    <dbReference type="NCBI Taxonomy" id="2817862"/>
    <lineage>
        <taxon>Bacteria</taxon>
        <taxon>Bacillati</taxon>
        <taxon>Bacillota</taxon>
        <taxon>Clostridia</taxon>
        <taxon>Eubacteriales</taxon>
        <taxon>Clostridiaceae</taxon>
        <taxon>Proteiniclasticum</taxon>
    </lineage>
</organism>
<evidence type="ECO:0000313" key="4">
    <source>
        <dbReference type="Proteomes" id="UP000664218"/>
    </source>
</evidence>
<feature type="domain" description="Integrase catalytic" evidence="2">
    <location>
        <begin position="249"/>
        <end position="464"/>
    </location>
</feature>